<protein>
    <submittedName>
        <fullName evidence="1">Uncharacterized protein</fullName>
    </submittedName>
</protein>
<proteinExistence type="predicted"/>
<reference evidence="1" key="1">
    <citation type="submission" date="2022-07" db="EMBL/GenBank/DDBJ databases">
        <title>Fungi with potential for degradation of polypropylene.</title>
        <authorList>
            <person name="Gostincar C."/>
        </authorList>
    </citation>
    <scope>NUCLEOTIDE SEQUENCE</scope>
    <source>
        <strain evidence="1">EXF-13287</strain>
    </source>
</reference>
<dbReference type="SUPFAM" id="SSF52540">
    <property type="entry name" value="P-loop containing nucleoside triphosphate hydrolases"/>
    <property type="match status" value="1"/>
</dbReference>
<dbReference type="Proteomes" id="UP001174691">
    <property type="component" value="Unassembled WGS sequence"/>
</dbReference>
<keyword evidence="2" id="KW-1185">Reference proteome</keyword>
<organism evidence="1 2">
    <name type="scientific">Coniochaeta hoffmannii</name>
    <dbReference type="NCBI Taxonomy" id="91930"/>
    <lineage>
        <taxon>Eukaryota</taxon>
        <taxon>Fungi</taxon>
        <taxon>Dikarya</taxon>
        <taxon>Ascomycota</taxon>
        <taxon>Pezizomycotina</taxon>
        <taxon>Sordariomycetes</taxon>
        <taxon>Sordariomycetidae</taxon>
        <taxon>Coniochaetales</taxon>
        <taxon>Coniochaetaceae</taxon>
        <taxon>Coniochaeta</taxon>
    </lineage>
</organism>
<accession>A0AA38S0G1</accession>
<sequence length="67" mass="7567">MTSRPMLLPSTLAPRHNICFKSTIVGLLEHWHSLLSGSITINGQTVEDLNFEWHRTNVQSFSQACTI</sequence>
<name>A0AA38S0G1_9PEZI</name>
<evidence type="ECO:0000313" key="2">
    <source>
        <dbReference type="Proteomes" id="UP001174691"/>
    </source>
</evidence>
<dbReference type="EMBL" id="JANBVN010000014">
    <property type="protein sequence ID" value="KAJ9162148.1"/>
    <property type="molecule type" value="Genomic_DNA"/>
</dbReference>
<dbReference type="Gene3D" id="3.40.50.300">
    <property type="entry name" value="P-loop containing nucleotide triphosphate hydrolases"/>
    <property type="match status" value="1"/>
</dbReference>
<comment type="caution">
    <text evidence="1">The sequence shown here is derived from an EMBL/GenBank/DDBJ whole genome shotgun (WGS) entry which is preliminary data.</text>
</comment>
<dbReference type="InterPro" id="IPR027417">
    <property type="entry name" value="P-loop_NTPase"/>
</dbReference>
<dbReference type="AlphaFoldDB" id="A0AA38S0G1"/>
<gene>
    <name evidence="1" type="ORF">NKR19_g1541</name>
</gene>
<evidence type="ECO:0000313" key="1">
    <source>
        <dbReference type="EMBL" id="KAJ9162148.1"/>
    </source>
</evidence>